<accession>A0AAV9P2R2</accession>
<dbReference type="SUPFAM" id="SSF55729">
    <property type="entry name" value="Acyl-CoA N-acyltransferases (Nat)"/>
    <property type="match status" value="1"/>
</dbReference>
<sequence length="254" mass="28462">MAAERSKRVRQAAQGQGMEETTKKIEPGFRIIIRGAQANDVKAIVNIYNHHVAHNACVPEIHQVTEADMKRRMDDVRYFKLPYLVAVKPGATIAGRKKKGQQTIQLPDEVVGFAFADLYNGTKNMYRFTAELEVYVDNKHYMKGVASCLMDKILGLMDPMFPVKGGYEIQGDEAEGIGSFQTIKNILVNMSYDSEEVAAWKDRWLTDTLGFQGRAPLMGLGVKNGKSVNLKIYHRITGEDVDPKKLPISPIFLP</sequence>
<dbReference type="AlphaFoldDB" id="A0AAV9P2R2"/>
<evidence type="ECO:0000313" key="3">
    <source>
        <dbReference type="Proteomes" id="UP001337655"/>
    </source>
</evidence>
<keyword evidence="3" id="KW-1185">Reference proteome</keyword>
<dbReference type="Gene3D" id="3.40.630.30">
    <property type="match status" value="1"/>
</dbReference>
<name>A0AAV9P2R2_9PEZI</name>
<reference evidence="2 3" key="1">
    <citation type="submission" date="2023-08" db="EMBL/GenBank/DDBJ databases">
        <title>Black Yeasts Isolated from many extreme environments.</title>
        <authorList>
            <person name="Coleine C."/>
            <person name="Stajich J.E."/>
            <person name="Selbmann L."/>
        </authorList>
    </citation>
    <scope>NUCLEOTIDE SEQUENCE [LARGE SCALE GENOMIC DNA]</scope>
    <source>
        <strain evidence="2 3">CCFEE 5935</strain>
    </source>
</reference>
<evidence type="ECO:0000256" key="1">
    <source>
        <dbReference type="SAM" id="MobiDB-lite"/>
    </source>
</evidence>
<evidence type="ECO:0000313" key="2">
    <source>
        <dbReference type="EMBL" id="KAK5166696.1"/>
    </source>
</evidence>
<dbReference type="EMBL" id="JAVRRT010000013">
    <property type="protein sequence ID" value="KAK5166696.1"/>
    <property type="molecule type" value="Genomic_DNA"/>
</dbReference>
<organism evidence="2 3">
    <name type="scientific">Saxophila tyrrhenica</name>
    <dbReference type="NCBI Taxonomy" id="1690608"/>
    <lineage>
        <taxon>Eukaryota</taxon>
        <taxon>Fungi</taxon>
        <taxon>Dikarya</taxon>
        <taxon>Ascomycota</taxon>
        <taxon>Pezizomycotina</taxon>
        <taxon>Dothideomycetes</taxon>
        <taxon>Dothideomycetidae</taxon>
        <taxon>Mycosphaerellales</taxon>
        <taxon>Extremaceae</taxon>
        <taxon>Saxophila</taxon>
    </lineage>
</organism>
<dbReference type="RefSeq" id="XP_064656578.1">
    <property type="nucleotide sequence ID" value="XM_064805473.1"/>
</dbReference>
<feature type="region of interest" description="Disordered" evidence="1">
    <location>
        <begin position="1"/>
        <end position="20"/>
    </location>
</feature>
<proteinExistence type="predicted"/>
<gene>
    <name evidence="2" type="ORF">LTR77_008240</name>
</gene>
<dbReference type="GeneID" id="89929574"/>
<comment type="caution">
    <text evidence="2">The sequence shown here is derived from an EMBL/GenBank/DDBJ whole genome shotgun (WGS) entry which is preliminary data.</text>
</comment>
<protein>
    <submittedName>
        <fullName evidence="2">Uncharacterized protein</fullName>
    </submittedName>
</protein>
<dbReference type="Proteomes" id="UP001337655">
    <property type="component" value="Unassembled WGS sequence"/>
</dbReference>
<dbReference type="InterPro" id="IPR016181">
    <property type="entry name" value="Acyl_CoA_acyltransferase"/>
</dbReference>